<evidence type="ECO:0000256" key="1">
    <source>
        <dbReference type="SAM" id="MobiDB-lite"/>
    </source>
</evidence>
<dbReference type="STRING" id="87229.A0A4Z1KPC6"/>
<organism evidence="2 3">
    <name type="scientific">Botrytis porri</name>
    <dbReference type="NCBI Taxonomy" id="87229"/>
    <lineage>
        <taxon>Eukaryota</taxon>
        <taxon>Fungi</taxon>
        <taxon>Dikarya</taxon>
        <taxon>Ascomycota</taxon>
        <taxon>Pezizomycotina</taxon>
        <taxon>Leotiomycetes</taxon>
        <taxon>Helotiales</taxon>
        <taxon>Sclerotiniaceae</taxon>
        <taxon>Botrytis</taxon>
    </lineage>
</organism>
<evidence type="ECO:0000313" key="2">
    <source>
        <dbReference type="EMBL" id="TGO87266.1"/>
    </source>
</evidence>
<dbReference type="Proteomes" id="UP000297280">
    <property type="component" value="Unassembled WGS sequence"/>
</dbReference>
<comment type="caution">
    <text evidence="2">The sequence shown here is derived from an EMBL/GenBank/DDBJ whole genome shotgun (WGS) entry which is preliminary data.</text>
</comment>
<feature type="compositionally biased region" description="Low complexity" evidence="1">
    <location>
        <begin position="24"/>
        <end position="43"/>
    </location>
</feature>
<name>A0A4Z1KPC6_9HELO</name>
<protein>
    <submittedName>
        <fullName evidence="2">Uncharacterized protein</fullName>
    </submittedName>
</protein>
<accession>A0A4Z1KPC6</accession>
<evidence type="ECO:0000313" key="3">
    <source>
        <dbReference type="Proteomes" id="UP000297280"/>
    </source>
</evidence>
<dbReference type="AlphaFoldDB" id="A0A4Z1KPC6"/>
<proteinExistence type="predicted"/>
<gene>
    <name evidence="2" type="ORF">BPOR_0237g00050</name>
</gene>
<reference evidence="2 3" key="1">
    <citation type="submission" date="2017-12" db="EMBL/GenBank/DDBJ databases">
        <title>Comparative genomics of Botrytis spp.</title>
        <authorList>
            <person name="Valero-Jimenez C.A."/>
            <person name="Tapia P."/>
            <person name="Veloso J."/>
            <person name="Silva-Moreno E."/>
            <person name="Staats M."/>
            <person name="Valdes J.H."/>
            <person name="Van Kan J.A.L."/>
        </authorList>
    </citation>
    <scope>NUCLEOTIDE SEQUENCE [LARGE SCALE GENOMIC DNA]</scope>
    <source>
        <strain evidence="2 3">MUCL3349</strain>
    </source>
</reference>
<keyword evidence="3" id="KW-1185">Reference proteome</keyword>
<dbReference type="EMBL" id="PQXO01000237">
    <property type="protein sequence ID" value="TGO87266.1"/>
    <property type="molecule type" value="Genomic_DNA"/>
</dbReference>
<sequence>MRDGILRSVPQYLGYVSRKPSTWTPSPGHSTPLSSTPSSLNNLPPSTPNSISNIFSTLYPDAFIPGTSSIPAETGLTPPSFSFPAAGAYFLVWPLYIAAVSRVTSPEDRTFACTALRRLTSDMGIAQGAAIAHFIETSPRMHNSVKGNGKEFEKRVKNNTVGLGRSIIDKDKMSKGMIKKAGPLPLYTYTRGIDEIEV</sequence>
<feature type="region of interest" description="Disordered" evidence="1">
    <location>
        <begin position="21"/>
        <end position="43"/>
    </location>
</feature>